<dbReference type="Proteomes" id="UP001431783">
    <property type="component" value="Unassembled WGS sequence"/>
</dbReference>
<comment type="caution">
    <text evidence="1">The sequence shown here is derived from an EMBL/GenBank/DDBJ whole genome shotgun (WGS) entry which is preliminary data.</text>
</comment>
<proteinExistence type="predicted"/>
<keyword evidence="2" id="KW-1185">Reference proteome</keyword>
<sequence>MTERAVGIFKQILSKCSNPENIALFLMEYRNTPLPQLGFSPAQLLLNRILKTQLPTSENALKTELVNADEFHEKYKKKQISQKRNGKFINKTNLDFPDIEYDRLVTASDNPSGVIPIPPTRSSGRTIIPPSRLREYVLD</sequence>
<protein>
    <submittedName>
        <fullName evidence="1">Uncharacterized protein</fullName>
    </submittedName>
</protein>
<name>A0AAW1TQS0_9CUCU</name>
<gene>
    <name evidence="1" type="ORF">WA026_018829</name>
</gene>
<accession>A0AAW1TQS0</accession>
<evidence type="ECO:0000313" key="2">
    <source>
        <dbReference type="Proteomes" id="UP001431783"/>
    </source>
</evidence>
<dbReference type="EMBL" id="JARQZJ010000012">
    <property type="protein sequence ID" value="KAK9872695.1"/>
    <property type="molecule type" value="Genomic_DNA"/>
</dbReference>
<reference evidence="1 2" key="1">
    <citation type="submission" date="2023-03" db="EMBL/GenBank/DDBJ databases">
        <title>Genome insight into feeding habits of ladybird beetles.</title>
        <authorList>
            <person name="Li H.-S."/>
            <person name="Huang Y.-H."/>
            <person name="Pang H."/>
        </authorList>
    </citation>
    <scope>NUCLEOTIDE SEQUENCE [LARGE SCALE GENOMIC DNA]</scope>
    <source>
        <strain evidence="1">SYSU_2023b</strain>
        <tissue evidence="1">Whole body</tissue>
    </source>
</reference>
<evidence type="ECO:0000313" key="1">
    <source>
        <dbReference type="EMBL" id="KAK9872695.1"/>
    </source>
</evidence>
<dbReference type="InterPro" id="IPR036397">
    <property type="entry name" value="RNaseH_sf"/>
</dbReference>
<dbReference type="GO" id="GO:0003676">
    <property type="term" value="F:nucleic acid binding"/>
    <property type="evidence" value="ECO:0007669"/>
    <property type="project" value="InterPro"/>
</dbReference>
<dbReference type="Gene3D" id="3.30.420.10">
    <property type="entry name" value="Ribonuclease H-like superfamily/Ribonuclease H"/>
    <property type="match status" value="1"/>
</dbReference>
<dbReference type="AlphaFoldDB" id="A0AAW1TQS0"/>
<organism evidence="1 2">
    <name type="scientific">Henosepilachna vigintioctopunctata</name>
    <dbReference type="NCBI Taxonomy" id="420089"/>
    <lineage>
        <taxon>Eukaryota</taxon>
        <taxon>Metazoa</taxon>
        <taxon>Ecdysozoa</taxon>
        <taxon>Arthropoda</taxon>
        <taxon>Hexapoda</taxon>
        <taxon>Insecta</taxon>
        <taxon>Pterygota</taxon>
        <taxon>Neoptera</taxon>
        <taxon>Endopterygota</taxon>
        <taxon>Coleoptera</taxon>
        <taxon>Polyphaga</taxon>
        <taxon>Cucujiformia</taxon>
        <taxon>Coccinelloidea</taxon>
        <taxon>Coccinellidae</taxon>
        <taxon>Epilachninae</taxon>
        <taxon>Epilachnini</taxon>
        <taxon>Henosepilachna</taxon>
    </lineage>
</organism>